<accession>A0A1Z1F901</accession>
<dbReference type="SUPFAM" id="SSF63411">
    <property type="entry name" value="LuxS/MPP-like metallohydrolase"/>
    <property type="match status" value="4"/>
</dbReference>
<dbReference type="STRING" id="450378.GCA_001661675_00514"/>
<organism evidence="6 7">
    <name type="scientific">Croceicoccus marinus</name>
    <dbReference type="NCBI Taxonomy" id="450378"/>
    <lineage>
        <taxon>Bacteria</taxon>
        <taxon>Pseudomonadati</taxon>
        <taxon>Pseudomonadota</taxon>
        <taxon>Alphaproteobacteria</taxon>
        <taxon>Sphingomonadales</taxon>
        <taxon>Erythrobacteraceae</taxon>
        <taxon>Croceicoccus</taxon>
    </lineage>
</organism>
<evidence type="ECO:0000313" key="6">
    <source>
        <dbReference type="EMBL" id="ARU15269.1"/>
    </source>
</evidence>
<keyword evidence="2" id="KW-0482">Metalloprotease</keyword>
<dbReference type="PANTHER" id="PTHR11851:SF49">
    <property type="entry name" value="MITOCHONDRIAL-PROCESSING PEPTIDASE SUBUNIT ALPHA"/>
    <property type="match status" value="1"/>
</dbReference>
<protein>
    <submittedName>
        <fullName evidence="6">Peptidase M16</fullName>
    </submittedName>
</protein>
<keyword evidence="2" id="KW-0645">Protease</keyword>
<proteinExistence type="inferred from homology"/>
<reference evidence="6 7" key="1">
    <citation type="submission" date="2017-01" db="EMBL/GenBank/DDBJ databases">
        <title>Complete genome sequence of esterase-producing bacterium Croceicoccus marinus E4A9.</title>
        <authorList>
            <person name="Wu Y.-H."/>
            <person name="Cheng H."/>
            <person name="Xu L."/>
            <person name="Huo Y.-Y."/>
            <person name="Wang C.-S."/>
            <person name="Xu X.-W."/>
        </authorList>
    </citation>
    <scope>NUCLEOTIDE SEQUENCE [LARGE SCALE GENOMIC DNA]</scope>
    <source>
        <strain evidence="6 7">E4A9</strain>
    </source>
</reference>
<keyword evidence="7" id="KW-1185">Reference proteome</keyword>
<evidence type="ECO:0000256" key="3">
    <source>
        <dbReference type="SAM" id="SignalP"/>
    </source>
</evidence>
<dbReference type="KEGG" id="cman:A9D14_02580"/>
<feature type="domain" description="Peptidase M16 N-terminal" evidence="4">
    <location>
        <begin position="549"/>
        <end position="673"/>
    </location>
</feature>
<dbReference type="EMBL" id="CP019602">
    <property type="protein sequence ID" value="ARU15269.1"/>
    <property type="molecule type" value="Genomic_DNA"/>
</dbReference>
<dbReference type="GO" id="GO:0008237">
    <property type="term" value="F:metallopeptidase activity"/>
    <property type="evidence" value="ECO:0007669"/>
    <property type="project" value="UniProtKB-KW"/>
</dbReference>
<evidence type="ECO:0000259" key="5">
    <source>
        <dbReference type="Pfam" id="PF05193"/>
    </source>
</evidence>
<feature type="signal peptide" evidence="3">
    <location>
        <begin position="1"/>
        <end position="26"/>
    </location>
</feature>
<dbReference type="OrthoDB" id="9811314at2"/>
<comment type="similarity">
    <text evidence="1">Belongs to the peptidase M16 family.</text>
</comment>
<feature type="chain" id="PRO_5011602116" evidence="3">
    <location>
        <begin position="27"/>
        <end position="967"/>
    </location>
</feature>
<evidence type="ECO:0000313" key="7">
    <source>
        <dbReference type="Proteomes" id="UP000195807"/>
    </source>
</evidence>
<dbReference type="InterPro" id="IPR011765">
    <property type="entry name" value="Pept_M16_N"/>
</dbReference>
<dbReference type="Pfam" id="PF00675">
    <property type="entry name" value="Peptidase_M16"/>
    <property type="match status" value="2"/>
</dbReference>
<dbReference type="InterPro" id="IPR011249">
    <property type="entry name" value="Metalloenz_LuxS/M16"/>
</dbReference>
<gene>
    <name evidence="6" type="ORF">A9D14_02580</name>
</gene>
<dbReference type="Proteomes" id="UP000195807">
    <property type="component" value="Chromosome"/>
</dbReference>
<dbReference type="InterPro" id="IPR007863">
    <property type="entry name" value="Peptidase_M16_C"/>
</dbReference>
<dbReference type="PANTHER" id="PTHR11851">
    <property type="entry name" value="METALLOPROTEASE"/>
    <property type="match status" value="1"/>
</dbReference>
<dbReference type="GO" id="GO:0046872">
    <property type="term" value="F:metal ion binding"/>
    <property type="evidence" value="ECO:0007669"/>
    <property type="project" value="InterPro"/>
</dbReference>
<dbReference type="AlphaFoldDB" id="A0A1Z1F901"/>
<evidence type="ECO:0000256" key="2">
    <source>
        <dbReference type="ARBA" id="ARBA00023049"/>
    </source>
</evidence>
<dbReference type="InterPro" id="IPR050361">
    <property type="entry name" value="MPP/UQCRC_Complex"/>
</dbReference>
<feature type="domain" description="Peptidase M16 C-terminal" evidence="5">
    <location>
        <begin position="221"/>
        <end position="396"/>
    </location>
</feature>
<keyword evidence="3" id="KW-0732">Signal</keyword>
<dbReference type="RefSeq" id="WP_066842701.1">
    <property type="nucleotide sequence ID" value="NZ_CP019602.1"/>
</dbReference>
<sequence>MRLNTRLLIAASAVSIMAAPAATALANQAIPAAPAQAEPAPLEELIAGVDIPYQMFTLENGLTVLVHEDRKTPVVAVSVWYGVGSKHEPRGKTGFAHLFEHLMFNGSENAPGDFFEPLQQVGATDFNGTTWFDRTNYFQTVPTGALDTALFLESDRMGHLLGAVTQENLDNQIGVVQNEKRQGDNQPFGMVEYEQLETLYPSGHPYHHSTIGSMDDLSGATLEDVKSWFTGHYGPNNAVLVLAGDIDVETAKQKVNRWFGSIPAGPEIEPVEAPVPTLDAPVSKVIYDQVSTPRVYRLWAIPGLNDQDAVPLEMAARVLGGLASSRLDNQLVRGKQLAVSAVAQTSTFAQAGQFEVYADLKPGVELADLEAALDAELADLIANGPTEDELQRAATQYAAAEIRGLDNLGGFDGKAPTLAQGLLYADDPEFYKKRLARIASVTPEEVQNAAIRWLDRPVFRLTVMPGKRQEGGENRGGYVTGKTPPMRTPEYFWQPGSMTGPVVAAPKAEPDRSSLPAMGDLQPLEFPDIQRAVLNNGMEIYLAQREGVPMITAQISFDAGHAADPKDALGTQSLMLEAMDAGTTTLDATELAIAQERLGASISGSANRDNTVFTLSALEPNLAQSFALLADYVRNPAFDTSELERVRSQQLNRINAENTQPLAVAQKVLMPAIYGPAHPYGVPPSGLGEASVVTELTTQDLRKFHSTWLRPDQARLYVVGDVTMEQVTSLARQAFGNWARPSAPAPEKNFDVALPAPQPRVILIDRPASPQSMIFAGKVIDKKGTDDLVALDAANSVLGGSFLSRLNSDLRETKGWSYGVRSLLVSPEEQVAFAVYAPVQADRTGDSIAALREQMDGFLTANGVSEDELVRTVNGEVRGLPGTFETSGGVLAGLVNIVELDRPDNYYELLPAKYEALTPAMLDQVAREQNLDDGLVWVVVGDAATVRPQLDQLGLTVETATVGEAAE</sequence>
<keyword evidence="2" id="KW-0378">Hydrolase</keyword>
<feature type="domain" description="Peptidase M16 C-terminal" evidence="5">
    <location>
        <begin position="696"/>
        <end position="874"/>
    </location>
</feature>
<dbReference type="Pfam" id="PF05193">
    <property type="entry name" value="Peptidase_M16_C"/>
    <property type="match status" value="2"/>
</dbReference>
<feature type="domain" description="Peptidase M16 N-terminal" evidence="4">
    <location>
        <begin position="64"/>
        <end position="187"/>
    </location>
</feature>
<dbReference type="Gene3D" id="3.30.830.10">
    <property type="entry name" value="Metalloenzyme, LuxS/M16 peptidase-like"/>
    <property type="match status" value="4"/>
</dbReference>
<name>A0A1Z1F901_9SPHN</name>
<evidence type="ECO:0000259" key="4">
    <source>
        <dbReference type="Pfam" id="PF00675"/>
    </source>
</evidence>
<evidence type="ECO:0000256" key="1">
    <source>
        <dbReference type="ARBA" id="ARBA00007261"/>
    </source>
</evidence>